<keyword evidence="1" id="KW-0328">Glycosyltransferase</keyword>
<comment type="caution">
    <text evidence="3">The sequence shown here is derived from an EMBL/GenBank/DDBJ whole genome shotgun (WGS) entry which is preliminary data.</text>
</comment>
<reference evidence="3" key="1">
    <citation type="journal article" date="2023" name="Mol. Phylogenet. Evol.">
        <title>Genome-scale phylogeny and comparative genomics of the fungal order Sordariales.</title>
        <authorList>
            <person name="Hensen N."/>
            <person name="Bonometti L."/>
            <person name="Westerberg I."/>
            <person name="Brannstrom I.O."/>
            <person name="Guillou S."/>
            <person name="Cros-Aarteil S."/>
            <person name="Calhoun S."/>
            <person name="Haridas S."/>
            <person name="Kuo A."/>
            <person name="Mondo S."/>
            <person name="Pangilinan J."/>
            <person name="Riley R."/>
            <person name="LaButti K."/>
            <person name="Andreopoulos B."/>
            <person name="Lipzen A."/>
            <person name="Chen C."/>
            <person name="Yan M."/>
            <person name="Daum C."/>
            <person name="Ng V."/>
            <person name="Clum A."/>
            <person name="Steindorff A."/>
            <person name="Ohm R.A."/>
            <person name="Martin F."/>
            <person name="Silar P."/>
            <person name="Natvig D.O."/>
            <person name="Lalanne C."/>
            <person name="Gautier V."/>
            <person name="Ament-Velasquez S.L."/>
            <person name="Kruys A."/>
            <person name="Hutchinson M.I."/>
            <person name="Powell A.J."/>
            <person name="Barry K."/>
            <person name="Miller A.N."/>
            <person name="Grigoriev I.V."/>
            <person name="Debuchy R."/>
            <person name="Gladieux P."/>
            <person name="Hiltunen Thoren M."/>
            <person name="Johannesson H."/>
        </authorList>
    </citation>
    <scope>NUCLEOTIDE SEQUENCE</scope>
    <source>
        <strain evidence="3">SMH4131-1</strain>
    </source>
</reference>
<evidence type="ECO:0000259" key="2">
    <source>
        <dbReference type="Pfam" id="PF00534"/>
    </source>
</evidence>
<sequence length="450" mass="50498">MLRVFLVQTAQGLTPSSGGYKANVNLLRQLSKSGHETAQICYGLEHEVDKFAKKAVSKGVEPNVTICTTIPVTDLQGVTHELSVKTFRDMDRVNNVVISRDPFNKAYPYWEFRADTIDYIQGRPISKRMRTLLDLFSERIKAFKPTHVVFNDALTMKLTGELKSRGEYDGKRVAIIHTAEQLPFGPFCGGIEGHCISAEEEYKMLQGVDGIWTVSGAIKRYAWEHGKLETTFLVHSNLTYLDRETGGMPKVRMNVDRDEVGMVNPCPHKGLSILLALADKLPHIKFVVWKSWGSHEQHIVQLQARPNITIMETTCDTDEIWDRIKILLAPSLWFEAWGVVVTEAQLRGIPVIASNAGGLPEAKIGLPHCIPVKAISGDHDANGEYDIPDQDITPWESVVSTLMADDDEYRNLATLTADESAKWLCGLDERSHEKWLLEMMKSGPEMPKEL</sequence>
<dbReference type="Proteomes" id="UP001286456">
    <property type="component" value="Unassembled WGS sequence"/>
</dbReference>
<dbReference type="AlphaFoldDB" id="A0AAE0IYE1"/>
<protein>
    <submittedName>
        <fullName evidence="3">Glycosyltransferase family 4 protein</fullName>
    </submittedName>
</protein>
<evidence type="ECO:0000313" key="3">
    <source>
        <dbReference type="EMBL" id="KAK3332826.1"/>
    </source>
</evidence>
<reference evidence="3" key="2">
    <citation type="submission" date="2023-06" db="EMBL/GenBank/DDBJ databases">
        <authorList>
            <consortium name="Lawrence Berkeley National Laboratory"/>
            <person name="Haridas S."/>
            <person name="Hensen N."/>
            <person name="Bonometti L."/>
            <person name="Westerberg I."/>
            <person name="Brannstrom I.O."/>
            <person name="Guillou S."/>
            <person name="Cros-Aarteil S."/>
            <person name="Calhoun S."/>
            <person name="Kuo A."/>
            <person name="Mondo S."/>
            <person name="Pangilinan J."/>
            <person name="Riley R."/>
            <person name="Labutti K."/>
            <person name="Andreopoulos B."/>
            <person name="Lipzen A."/>
            <person name="Chen C."/>
            <person name="Yanf M."/>
            <person name="Daum C."/>
            <person name="Ng V."/>
            <person name="Clum A."/>
            <person name="Steindorff A."/>
            <person name="Ohm R."/>
            <person name="Martin F."/>
            <person name="Silar P."/>
            <person name="Natvig D."/>
            <person name="Lalanne C."/>
            <person name="Gautier V."/>
            <person name="Ament-Velasquez S.L."/>
            <person name="Kruys A."/>
            <person name="Hutchinson M.I."/>
            <person name="Powell A.J."/>
            <person name="Barry K."/>
            <person name="Miller A.N."/>
            <person name="Grigoriev I.V."/>
            <person name="Debuchy R."/>
            <person name="Gladieux P."/>
            <person name="Thoren M.H."/>
            <person name="Johannesson H."/>
        </authorList>
    </citation>
    <scope>NUCLEOTIDE SEQUENCE</scope>
    <source>
        <strain evidence="3">SMH4131-1</strain>
    </source>
</reference>
<accession>A0AAE0IYE1</accession>
<keyword evidence="1" id="KW-0808">Transferase</keyword>
<feature type="domain" description="Glycosyl transferase family 1" evidence="2">
    <location>
        <begin position="267"/>
        <end position="361"/>
    </location>
</feature>
<name>A0AAE0IYE1_9PEZI</name>
<dbReference type="GO" id="GO:0016757">
    <property type="term" value="F:glycosyltransferase activity"/>
    <property type="evidence" value="ECO:0007669"/>
    <property type="project" value="UniProtKB-KW"/>
</dbReference>
<evidence type="ECO:0000256" key="1">
    <source>
        <dbReference type="ARBA" id="ARBA00022676"/>
    </source>
</evidence>
<dbReference type="EMBL" id="JAUEPO010000002">
    <property type="protein sequence ID" value="KAK3332826.1"/>
    <property type="molecule type" value="Genomic_DNA"/>
</dbReference>
<dbReference type="InterPro" id="IPR001296">
    <property type="entry name" value="Glyco_trans_1"/>
</dbReference>
<organism evidence="3 4">
    <name type="scientific">Cercophora scortea</name>
    <dbReference type="NCBI Taxonomy" id="314031"/>
    <lineage>
        <taxon>Eukaryota</taxon>
        <taxon>Fungi</taxon>
        <taxon>Dikarya</taxon>
        <taxon>Ascomycota</taxon>
        <taxon>Pezizomycotina</taxon>
        <taxon>Sordariomycetes</taxon>
        <taxon>Sordariomycetidae</taxon>
        <taxon>Sordariales</taxon>
        <taxon>Lasiosphaeriaceae</taxon>
        <taxon>Cercophora</taxon>
    </lineage>
</organism>
<dbReference type="Gene3D" id="3.40.50.2000">
    <property type="entry name" value="Glycogen Phosphorylase B"/>
    <property type="match status" value="1"/>
</dbReference>
<dbReference type="Pfam" id="PF00534">
    <property type="entry name" value="Glycos_transf_1"/>
    <property type="match status" value="1"/>
</dbReference>
<evidence type="ECO:0000313" key="4">
    <source>
        <dbReference type="Proteomes" id="UP001286456"/>
    </source>
</evidence>
<gene>
    <name evidence="3" type="ORF">B0T19DRAFT_457809</name>
</gene>
<keyword evidence="4" id="KW-1185">Reference proteome</keyword>
<proteinExistence type="predicted"/>
<dbReference type="SUPFAM" id="SSF53756">
    <property type="entry name" value="UDP-Glycosyltransferase/glycogen phosphorylase"/>
    <property type="match status" value="1"/>
</dbReference>